<name>A0A410H510_9GAMM</name>
<dbReference type="InterPro" id="IPR013096">
    <property type="entry name" value="Cupin_2"/>
</dbReference>
<dbReference type="KEGG" id="htr:EPV75_10225"/>
<dbReference type="SUPFAM" id="SSF51182">
    <property type="entry name" value="RmlC-like cupins"/>
    <property type="match status" value="1"/>
</dbReference>
<evidence type="ECO:0000313" key="4">
    <source>
        <dbReference type="Proteomes" id="UP000285478"/>
    </source>
</evidence>
<feature type="domain" description="HTH cro/C1-type" evidence="2">
    <location>
        <begin position="17"/>
        <end position="71"/>
    </location>
</feature>
<dbReference type="RefSeq" id="WP_029938799.1">
    <property type="nucleotide sequence ID" value="NZ_CP035033.1"/>
</dbReference>
<dbReference type="Pfam" id="PF07883">
    <property type="entry name" value="Cupin_2"/>
    <property type="match status" value="1"/>
</dbReference>
<accession>A0A410H510</accession>
<dbReference type="PANTHER" id="PTHR46797:SF1">
    <property type="entry name" value="METHYLPHOSPHONATE SYNTHASE"/>
    <property type="match status" value="1"/>
</dbReference>
<protein>
    <submittedName>
        <fullName evidence="3">Helix-turn-helix domain-containing protein</fullName>
    </submittedName>
</protein>
<dbReference type="Gene3D" id="1.10.260.40">
    <property type="entry name" value="lambda repressor-like DNA-binding domains"/>
    <property type="match status" value="1"/>
</dbReference>
<gene>
    <name evidence="3" type="ORF">EPV75_10225</name>
</gene>
<dbReference type="SUPFAM" id="SSF47413">
    <property type="entry name" value="lambda repressor-like DNA-binding domains"/>
    <property type="match status" value="1"/>
</dbReference>
<dbReference type="InterPro" id="IPR014710">
    <property type="entry name" value="RmlC-like_jellyroll"/>
</dbReference>
<dbReference type="AlphaFoldDB" id="A0A410H510"/>
<dbReference type="Proteomes" id="UP000285478">
    <property type="component" value="Chromosome"/>
</dbReference>
<dbReference type="EMBL" id="CP035033">
    <property type="protein sequence ID" value="QAB16015.1"/>
    <property type="molecule type" value="Genomic_DNA"/>
</dbReference>
<proteinExistence type="predicted"/>
<dbReference type="CDD" id="cd00093">
    <property type="entry name" value="HTH_XRE"/>
    <property type="match status" value="1"/>
</dbReference>
<dbReference type="InterPro" id="IPR011051">
    <property type="entry name" value="RmlC_Cupin_sf"/>
</dbReference>
<dbReference type="GO" id="GO:0005829">
    <property type="term" value="C:cytosol"/>
    <property type="evidence" value="ECO:0007669"/>
    <property type="project" value="TreeGrafter"/>
</dbReference>
<keyword evidence="4" id="KW-1185">Reference proteome</keyword>
<dbReference type="PANTHER" id="PTHR46797">
    <property type="entry name" value="HTH-TYPE TRANSCRIPTIONAL REGULATOR"/>
    <property type="match status" value="1"/>
</dbReference>
<evidence type="ECO:0000259" key="2">
    <source>
        <dbReference type="PROSITE" id="PS50943"/>
    </source>
</evidence>
<organism evidence="3 4">
    <name type="scientific">Hydrogenovibrio thermophilus</name>
    <dbReference type="NCBI Taxonomy" id="265883"/>
    <lineage>
        <taxon>Bacteria</taxon>
        <taxon>Pseudomonadati</taxon>
        <taxon>Pseudomonadota</taxon>
        <taxon>Gammaproteobacteria</taxon>
        <taxon>Thiotrichales</taxon>
        <taxon>Piscirickettsiaceae</taxon>
        <taxon>Hydrogenovibrio</taxon>
    </lineage>
</organism>
<dbReference type="SMART" id="SM00530">
    <property type="entry name" value="HTH_XRE"/>
    <property type="match status" value="1"/>
</dbReference>
<dbReference type="InterPro" id="IPR010982">
    <property type="entry name" value="Lambda_DNA-bd_dom_sf"/>
</dbReference>
<dbReference type="GO" id="GO:0003677">
    <property type="term" value="F:DNA binding"/>
    <property type="evidence" value="ECO:0007669"/>
    <property type="project" value="UniProtKB-KW"/>
</dbReference>
<keyword evidence="1" id="KW-0238">DNA-binding</keyword>
<dbReference type="PROSITE" id="PS50943">
    <property type="entry name" value="HTH_CROC1"/>
    <property type="match status" value="1"/>
</dbReference>
<reference evidence="3 4" key="1">
    <citation type="journal article" date="2018" name="Environ. Microbiol.">
        <title>Genomes of ubiquitous marine and hypersaline Hydrogenovibrio, Thiomicrorhabdus and Thiomicrospira spp. encode a diversity of mechanisms to sustain chemolithoautotrophy in heterogeneous environments.</title>
        <authorList>
            <person name="Scott K.M."/>
            <person name="Williams J."/>
            <person name="Porter C.M.B."/>
            <person name="Russel S."/>
            <person name="Harmer T.L."/>
            <person name="Paul J.H."/>
            <person name="Antonen K.M."/>
            <person name="Bridges M.K."/>
            <person name="Camper G.J."/>
            <person name="Campla C.K."/>
            <person name="Casella L.G."/>
            <person name="Chase E."/>
            <person name="Conrad J.W."/>
            <person name="Cruz M.C."/>
            <person name="Dunlap D.S."/>
            <person name="Duran L."/>
            <person name="Fahsbender E.M."/>
            <person name="Goldsmith D.B."/>
            <person name="Keeley R.F."/>
            <person name="Kondoff M.R."/>
            <person name="Kussy B.I."/>
            <person name="Lane M.K."/>
            <person name="Lawler S."/>
            <person name="Leigh B.A."/>
            <person name="Lewis C."/>
            <person name="Lostal L.M."/>
            <person name="Marking D."/>
            <person name="Mancera P.A."/>
            <person name="McClenthan E.C."/>
            <person name="McIntyre E.A."/>
            <person name="Mine J.A."/>
            <person name="Modi S."/>
            <person name="Moore B.D."/>
            <person name="Morgan W.A."/>
            <person name="Nelson K.M."/>
            <person name="Nguyen K.N."/>
            <person name="Ogburn N."/>
            <person name="Parrino D.G."/>
            <person name="Pedapudi A.D."/>
            <person name="Pelham R.P."/>
            <person name="Preece A.M."/>
            <person name="Rampersad E.A."/>
            <person name="Richardson J.C."/>
            <person name="Rodgers C.M."/>
            <person name="Schaffer B.L."/>
            <person name="Sheridan N.E."/>
            <person name="Solone M.R."/>
            <person name="Staley Z.R."/>
            <person name="Tabuchi M."/>
            <person name="Waide R.J."/>
            <person name="Wanjugi P.W."/>
            <person name="Young S."/>
            <person name="Clum A."/>
            <person name="Daum C."/>
            <person name="Huntemann M."/>
            <person name="Ivanova N."/>
            <person name="Kyrpides N."/>
            <person name="Mikhailova N."/>
            <person name="Palaniappan K."/>
            <person name="Pillay M."/>
            <person name="Reddy T.B.K."/>
            <person name="Shapiro N."/>
            <person name="Stamatis D."/>
            <person name="Varghese N."/>
            <person name="Woyke T."/>
            <person name="Boden R."/>
            <person name="Freyermuth S.K."/>
            <person name="Kerfeld C.A."/>
        </authorList>
    </citation>
    <scope>NUCLEOTIDE SEQUENCE [LARGE SCALE GENOMIC DNA]</scope>
    <source>
        <strain evidence="3 4">JR-2</strain>
    </source>
</reference>
<dbReference type="InterPro" id="IPR001387">
    <property type="entry name" value="Cro/C1-type_HTH"/>
</dbReference>
<sequence>MSAKDNQSLDLYIGKIINNVRKKQGLTIAEISEQSGVSRGMLSKIENGQVSPSLDSLLKISRALGVPISAFFKEFDSEEGGAQLVKAEEALEVVRRGTKVGHTYHLLAYDSGPHKTFEPFLISLDNKSEIFPTFAHEGSVFMYLLEGEMIYRHGKQTYHMKPGDSLTYNAQISHGPEELLQVPIKFLNIIYYNQSAPE</sequence>
<evidence type="ECO:0000313" key="3">
    <source>
        <dbReference type="EMBL" id="QAB16015.1"/>
    </source>
</evidence>
<dbReference type="GO" id="GO:0003700">
    <property type="term" value="F:DNA-binding transcription factor activity"/>
    <property type="evidence" value="ECO:0007669"/>
    <property type="project" value="TreeGrafter"/>
</dbReference>
<dbReference type="InterPro" id="IPR050807">
    <property type="entry name" value="TransReg_Diox_bact_type"/>
</dbReference>
<dbReference type="Pfam" id="PF01381">
    <property type="entry name" value="HTH_3"/>
    <property type="match status" value="1"/>
</dbReference>
<evidence type="ECO:0000256" key="1">
    <source>
        <dbReference type="ARBA" id="ARBA00023125"/>
    </source>
</evidence>
<dbReference type="CDD" id="cd02209">
    <property type="entry name" value="cupin_XRE_C"/>
    <property type="match status" value="1"/>
</dbReference>
<dbReference type="Gene3D" id="2.60.120.10">
    <property type="entry name" value="Jelly Rolls"/>
    <property type="match status" value="1"/>
</dbReference>